<dbReference type="InterPro" id="IPR010730">
    <property type="entry name" value="HET"/>
</dbReference>
<gene>
    <name evidence="2" type="ORF">VFPPC_06651</name>
</gene>
<dbReference type="InterPro" id="IPR052895">
    <property type="entry name" value="HetReg/Transcr_Mod"/>
</dbReference>
<accession>A0A179F576</accession>
<protein>
    <submittedName>
        <fullName evidence="2">Heterokaryon incompatibility</fullName>
    </submittedName>
</protein>
<evidence type="ECO:0000313" key="3">
    <source>
        <dbReference type="Proteomes" id="UP000078397"/>
    </source>
</evidence>
<dbReference type="OrthoDB" id="4587016at2759"/>
<dbReference type="Pfam" id="PF26639">
    <property type="entry name" value="Het-6_barrel"/>
    <property type="match status" value="1"/>
</dbReference>
<sequence length="759" mass="86264">MLGPEPLTYTPLDLSRQTFRLLRLLPPKPPLIPGCYGTVRIELIDAEIDANGKASCKYDALSYSWGKSKPNRPIIVEDGGKSYRLWITRPLELALLHLLESKVTELPLFVDQICINQASKGQGGDDNEKAHQVRLMRHIYSSCNRTIVWLGTATRGSDEWFKYTRELSNEGVLSRVMGPRVATFMQVFDAVMDSSIQVTGHQKEDRDDILELLRLRGDQYPLDGFIDVLDRSWFNRLWTIQEACLPPEVIFVCGNQSLCFDCFRGGKLFYNIYNTHWVRHVREPITQAELHRRDGIFAKGDGFNRVFQERKAIHQTGIRQSLYDLVLKYNVNDVNKKIGASLPQDRIFGLLGLMAEDDPLRQRIHVRYNALNPEAGVPRVYTEVATLLLEDNVDVLLYTQAGRKTTGLPSWVPDWKMPLKLPIGYTSMLEALFTAGGSKDNGLFKVNHKTGELTIRGVMVDEVASVGERTYRDDVDYMFQRAPDYRWSKRVFDEAAQFARDAYEIRSGEGSPADERSLALQVQRVCCSGISYQQFTNRLGTQAGIDRLETVHSQHSLVGKRLLDSDVKAAAWSITRIYRTLGITPWYFIPPPEMDALRVCAQDPISAAFVLRDALKDVVEDVIGMCVASARIRWAQCYVRLRRRYAKVNLRIDEETFTKHGLDGRMEIREDMGTFANNILKLVGRRLYLTRTGYVGMGPPEMKPGDAVTVFHGGTTPHLIRRVVGTKDELWEYRGEVYCDGIMNGEALGANAERDFTLR</sequence>
<dbReference type="Pfam" id="PF06985">
    <property type="entry name" value="HET"/>
    <property type="match status" value="1"/>
</dbReference>
<feature type="domain" description="Heterokaryon incompatibility" evidence="1">
    <location>
        <begin position="58"/>
        <end position="242"/>
    </location>
</feature>
<comment type="caution">
    <text evidence="2">The sequence shown here is derived from an EMBL/GenBank/DDBJ whole genome shotgun (WGS) entry which is preliminary data.</text>
</comment>
<dbReference type="KEGG" id="pchm:VFPPC_06651"/>
<evidence type="ECO:0000313" key="2">
    <source>
        <dbReference type="EMBL" id="OAQ60520.1"/>
    </source>
</evidence>
<name>A0A179F576_METCM</name>
<dbReference type="GeneID" id="28849642"/>
<organism evidence="2 3">
    <name type="scientific">Pochonia chlamydosporia 170</name>
    <dbReference type="NCBI Taxonomy" id="1380566"/>
    <lineage>
        <taxon>Eukaryota</taxon>
        <taxon>Fungi</taxon>
        <taxon>Dikarya</taxon>
        <taxon>Ascomycota</taxon>
        <taxon>Pezizomycotina</taxon>
        <taxon>Sordariomycetes</taxon>
        <taxon>Hypocreomycetidae</taxon>
        <taxon>Hypocreales</taxon>
        <taxon>Clavicipitaceae</taxon>
        <taxon>Pochonia</taxon>
    </lineage>
</organism>
<dbReference type="AlphaFoldDB" id="A0A179F576"/>
<dbReference type="EMBL" id="LSBJ02000008">
    <property type="protein sequence ID" value="OAQ60520.1"/>
    <property type="molecule type" value="Genomic_DNA"/>
</dbReference>
<dbReference type="STRING" id="1380566.A0A179F576"/>
<dbReference type="PANTHER" id="PTHR24148:SF73">
    <property type="entry name" value="HET DOMAIN PROTEIN (AFU_ORTHOLOGUE AFUA_8G01020)"/>
    <property type="match status" value="1"/>
</dbReference>
<dbReference type="PANTHER" id="PTHR24148">
    <property type="entry name" value="ANKYRIN REPEAT DOMAIN-CONTAINING PROTEIN 39 HOMOLOG-RELATED"/>
    <property type="match status" value="1"/>
</dbReference>
<dbReference type="RefSeq" id="XP_018138398.1">
    <property type="nucleotide sequence ID" value="XM_018285648.1"/>
</dbReference>
<reference evidence="2 3" key="1">
    <citation type="journal article" date="2016" name="PLoS Pathog.">
        <title>Biosynthesis of antibiotic leucinostatins in bio-control fungus Purpureocillium lilacinum and their inhibition on phytophthora revealed by genome mining.</title>
        <authorList>
            <person name="Wang G."/>
            <person name="Liu Z."/>
            <person name="Lin R."/>
            <person name="Li E."/>
            <person name="Mao Z."/>
            <person name="Ling J."/>
            <person name="Yang Y."/>
            <person name="Yin W.B."/>
            <person name="Xie B."/>
        </authorList>
    </citation>
    <scope>NUCLEOTIDE SEQUENCE [LARGE SCALE GENOMIC DNA]</scope>
    <source>
        <strain evidence="2">170</strain>
    </source>
</reference>
<keyword evidence="3" id="KW-1185">Reference proteome</keyword>
<proteinExistence type="predicted"/>
<evidence type="ECO:0000259" key="1">
    <source>
        <dbReference type="Pfam" id="PF06985"/>
    </source>
</evidence>
<dbReference type="Proteomes" id="UP000078397">
    <property type="component" value="Unassembled WGS sequence"/>
</dbReference>